<accession>A0A1E3PG93</accession>
<evidence type="ECO:0000256" key="11">
    <source>
        <dbReference type="ARBA" id="ARBA00023242"/>
    </source>
</evidence>
<dbReference type="InterPro" id="IPR001650">
    <property type="entry name" value="Helicase_C-like"/>
</dbReference>
<dbReference type="SUPFAM" id="SSF47819">
    <property type="entry name" value="HRDC-like"/>
    <property type="match status" value="1"/>
</dbReference>
<dbReference type="Pfam" id="PF00570">
    <property type="entry name" value="HRDC"/>
    <property type="match status" value="1"/>
</dbReference>
<feature type="region of interest" description="Disordered" evidence="15">
    <location>
        <begin position="56"/>
        <end position="75"/>
    </location>
</feature>
<dbReference type="GO" id="GO:0009378">
    <property type="term" value="F:four-way junction helicase activity"/>
    <property type="evidence" value="ECO:0007669"/>
    <property type="project" value="TreeGrafter"/>
</dbReference>
<evidence type="ECO:0000259" key="18">
    <source>
        <dbReference type="PROSITE" id="PS51194"/>
    </source>
</evidence>
<keyword evidence="7 14" id="KW-0067">ATP-binding</keyword>
<dbReference type="GO" id="GO:0005634">
    <property type="term" value="C:nucleus"/>
    <property type="evidence" value="ECO:0007669"/>
    <property type="project" value="UniProtKB-SubCell"/>
</dbReference>
<dbReference type="PANTHER" id="PTHR13710:SF153">
    <property type="entry name" value="RECQ-LIKE DNA HELICASE BLM"/>
    <property type="match status" value="1"/>
</dbReference>
<dbReference type="InterPro" id="IPR032284">
    <property type="entry name" value="RecQ_Zn-bd"/>
</dbReference>
<dbReference type="GO" id="GO:0031573">
    <property type="term" value="P:mitotic intra-S DNA damage checkpoint signaling"/>
    <property type="evidence" value="ECO:0007669"/>
    <property type="project" value="UniProtKB-ARBA"/>
</dbReference>
<dbReference type="PANTHER" id="PTHR13710">
    <property type="entry name" value="DNA HELICASE RECQ FAMILY MEMBER"/>
    <property type="match status" value="1"/>
</dbReference>
<evidence type="ECO:0000259" key="17">
    <source>
        <dbReference type="PROSITE" id="PS51192"/>
    </source>
</evidence>
<gene>
    <name evidence="19" type="ORF">NADFUDRAFT_27084</name>
</gene>
<dbReference type="PROSITE" id="PS51194">
    <property type="entry name" value="HELICASE_CTER"/>
    <property type="match status" value="1"/>
</dbReference>
<keyword evidence="6 14" id="KW-0347">Helicase</keyword>
<reference evidence="19 20" key="1">
    <citation type="journal article" date="2016" name="Proc. Natl. Acad. Sci. U.S.A.">
        <title>Comparative genomics of biotechnologically important yeasts.</title>
        <authorList>
            <person name="Riley R."/>
            <person name="Haridas S."/>
            <person name="Wolfe K.H."/>
            <person name="Lopes M.R."/>
            <person name="Hittinger C.T."/>
            <person name="Goeker M."/>
            <person name="Salamov A.A."/>
            <person name="Wisecaver J.H."/>
            <person name="Long T.M."/>
            <person name="Calvey C.H."/>
            <person name="Aerts A.L."/>
            <person name="Barry K.W."/>
            <person name="Choi C."/>
            <person name="Clum A."/>
            <person name="Coughlan A.Y."/>
            <person name="Deshpande S."/>
            <person name="Douglass A.P."/>
            <person name="Hanson S.J."/>
            <person name="Klenk H.-P."/>
            <person name="LaButti K.M."/>
            <person name="Lapidus A."/>
            <person name="Lindquist E.A."/>
            <person name="Lipzen A.M."/>
            <person name="Meier-Kolthoff J.P."/>
            <person name="Ohm R.A."/>
            <person name="Otillar R.P."/>
            <person name="Pangilinan J.L."/>
            <person name="Peng Y."/>
            <person name="Rokas A."/>
            <person name="Rosa C.A."/>
            <person name="Scheuner C."/>
            <person name="Sibirny A.A."/>
            <person name="Slot J.C."/>
            <person name="Stielow J.B."/>
            <person name="Sun H."/>
            <person name="Kurtzman C.P."/>
            <person name="Blackwell M."/>
            <person name="Grigoriev I.V."/>
            <person name="Jeffries T.W."/>
        </authorList>
    </citation>
    <scope>NUCLEOTIDE SEQUENCE [LARGE SCALE GENOMIC DNA]</scope>
    <source>
        <strain evidence="19 20">DSM 6958</strain>
    </source>
</reference>
<dbReference type="SUPFAM" id="SSF52540">
    <property type="entry name" value="P-loop containing nucleoside triphosphate hydrolases"/>
    <property type="match status" value="2"/>
</dbReference>
<keyword evidence="10" id="KW-0413">Isomerase</keyword>
<feature type="domain" description="HRDC" evidence="16">
    <location>
        <begin position="684"/>
        <end position="768"/>
    </location>
</feature>
<evidence type="ECO:0000256" key="6">
    <source>
        <dbReference type="ARBA" id="ARBA00022806"/>
    </source>
</evidence>
<dbReference type="InterPro" id="IPR014001">
    <property type="entry name" value="Helicase_ATP-bd"/>
</dbReference>
<feature type="domain" description="Helicase C-terminal" evidence="18">
    <location>
        <begin position="312"/>
        <end position="460"/>
    </location>
</feature>
<dbReference type="GO" id="GO:0006312">
    <property type="term" value="P:mitotic recombination"/>
    <property type="evidence" value="ECO:0007669"/>
    <property type="project" value="UniProtKB-ARBA"/>
</dbReference>
<dbReference type="CDD" id="cd18794">
    <property type="entry name" value="SF2_C_RecQ"/>
    <property type="match status" value="1"/>
</dbReference>
<dbReference type="GO" id="GO:0043138">
    <property type="term" value="F:3'-5' DNA helicase activity"/>
    <property type="evidence" value="ECO:0007669"/>
    <property type="project" value="UniProtKB-EC"/>
</dbReference>
<dbReference type="Pfam" id="PF00270">
    <property type="entry name" value="DEAD"/>
    <property type="match status" value="1"/>
</dbReference>
<dbReference type="GO" id="GO:0005524">
    <property type="term" value="F:ATP binding"/>
    <property type="evidence" value="ECO:0007669"/>
    <property type="project" value="UniProtKB-KW"/>
</dbReference>
<dbReference type="InterPro" id="IPR002464">
    <property type="entry name" value="DNA/RNA_helicase_DEAH_CS"/>
</dbReference>
<keyword evidence="4" id="KW-0227">DNA damage</keyword>
<dbReference type="SMART" id="SM00956">
    <property type="entry name" value="RQC"/>
    <property type="match status" value="1"/>
</dbReference>
<evidence type="ECO:0000313" key="20">
    <source>
        <dbReference type="Proteomes" id="UP000095009"/>
    </source>
</evidence>
<dbReference type="NCBIfam" id="TIGR00614">
    <property type="entry name" value="recQ_fam"/>
    <property type="match status" value="1"/>
</dbReference>
<dbReference type="AlphaFoldDB" id="A0A1E3PG93"/>
<comment type="similarity">
    <text evidence="2 14">Belongs to the helicase family. RecQ subfamily.</text>
</comment>
<evidence type="ECO:0000256" key="14">
    <source>
        <dbReference type="RuleBase" id="RU364117"/>
    </source>
</evidence>
<dbReference type="Gene3D" id="3.40.50.300">
    <property type="entry name" value="P-loop containing nucleotide triphosphate hydrolases"/>
    <property type="match status" value="2"/>
</dbReference>
<keyword evidence="9" id="KW-0234">DNA repair</keyword>
<dbReference type="InterPro" id="IPR044876">
    <property type="entry name" value="HRDC_dom_sf"/>
</dbReference>
<dbReference type="PROSITE" id="PS51192">
    <property type="entry name" value="HELICASE_ATP_BIND_1"/>
    <property type="match status" value="1"/>
</dbReference>
<keyword evidence="5 14" id="KW-0378">Hydrolase</keyword>
<dbReference type="EMBL" id="KV454412">
    <property type="protein sequence ID" value="ODQ64234.1"/>
    <property type="molecule type" value="Genomic_DNA"/>
</dbReference>
<dbReference type="PROSITE" id="PS00690">
    <property type="entry name" value="DEAH_ATP_HELICASE"/>
    <property type="match status" value="1"/>
</dbReference>
<dbReference type="Proteomes" id="UP000095009">
    <property type="component" value="Unassembled WGS sequence"/>
</dbReference>
<evidence type="ECO:0000256" key="12">
    <source>
        <dbReference type="ARBA" id="ARBA00034617"/>
    </source>
</evidence>
<feature type="domain" description="Helicase ATP-binding" evidence="17">
    <location>
        <begin position="111"/>
        <end position="288"/>
    </location>
</feature>
<protein>
    <recommendedName>
        <fullName evidence="14">ATP-dependent DNA helicase</fullName>
        <ecNumber evidence="14">5.6.2.4</ecNumber>
    </recommendedName>
</protein>
<feature type="region of interest" description="Disordered" evidence="15">
    <location>
        <begin position="24"/>
        <end position="43"/>
    </location>
</feature>
<dbReference type="GO" id="GO:0016887">
    <property type="term" value="F:ATP hydrolysis activity"/>
    <property type="evidence" value="ECO:0007669"/>
    <property type="project" value="RHEA"/>
</dbReference>
<dbReference type="InterPro" id="IPR002121">
    <property type="entry name" value="HRDC_dom"/>
</dbReference>
<dbReference type="Pfam" id="PF09382">
    <property type="entry name" value="RQC"/>
    <property type="match status" value="1"/>
</dbReference>
<comment type="catalytic activity">
    <reaction evidence="12 14">
        <text>Couples ATP hydrolysis with the unwinding of duplex DNA by translocating in the 3'-5' direction.</text>
        <dbReference type="EC" id="5.6.2.4"/>
    </reaction>
</comment>
<dbReference type="InterPro" id="IPR027417">
    <property type="entry name" value="P-loop_NTPase"/>
</dbReference>
<feature type="region of interest" description="Disordered" evidence="15">
    <location>
        <begin position="635"/>
        <end position="688"/>
    </location>
</feature>
<evidence type="ECO:0000256" key="2">
    <source>
        <dbReference type="ARBA" id="ARBA00005446"/>
    </source>
</evidence>
<evidence type="ECO:0000259" key="16">
    <source>
        <dbReference type="PROSITE" id="PS50967"/>
    </source>
</evidence>
<dbReference type="FunFam" id="3.40.50.300:FF:000296">
    <property type="entry name" value="ATP-dependent DNA helicase RecQ"/>
    <property type="match status" value="1"/>
</dbReference>
<evidence type="ECO:0000256" key="10">
    <source>
        <dbReference type="ARBA" id="ARBA00023235"/>
    </source>
</evidence>
<dbReference type="OrthoDB" id="10261556at2759"/>
<name>A0A1E3PG93_9ASCO</name>
<evidence type="ECO:0000256" key="13">
    <source>
        <dbReference type="ARBA" id="ARBA00049360"/>
    </source>
</evidence>
<dbReference type="EC" id="5.6.2.4" evidence="14"/>
<dbReference type="Gene3D" id="1.10.10.10">
    <property type="entry name" value="Winged helix-like DNA-binding domain superfamily/Winged helix DNA-binding domain"/>
    <property type="match status" value="1"/>
</dbReference>
<evidence type="ECO:0000256" key="8">
    <source>
        <dbReference type="ARBA" id="ARBA00023125"/>
    </source>
</evidence>
<evidence type="ECO:0000256" key="5">
    <source>
        <dbReference type="ARBA" id="ARBA00022801"/>
    </source>
</evidence>
<dbReference type="FunFam" id="1.10.10.10:FF:000495">
    <property type="entry name" value="RecQ family helicase MusN"/>
    <property type="match status" value="1"/>
</dbReference>
<comment type="subcellular location">
    <subcellularLocation>
        <location evidence="1 14">Nucleus</location>
    </subcellularLocation>
</comment>
<dbReference type="SMART" id="SM00490">
    <property type="entry name" value="HELICc"/>
    <property type="match status" value="1"/>
</dbReference>
<keyword evidence="20" id="KW-1185">Reference proteome</keyword>
<organism evidence="19 20">
    <name type="scientific">Nadsonia fulvescens var. elongata DSM 6958</name>
    <dbReference type="NCBI Taxonomy" id="857566"/>
    <lineage>
        <taxon>Eukaryota</taxon>
        <taxon>Fungi</taxon>
        <taxon>Dikarya</taxon>
        <taxon>Ascomycota</taxon>
        <taxon>Saccharomycotina</taxon>
        <taxon>Dipodascomycetes</taxon>
        <taxon>Dipodascales</taxon>
        <taxon>Dipodascales incertae sedis</taxon>
        <taxon>Nadsonia</taxon>
    </lineage>
</organism>
<dbReference type="STRING" id="857566.A0A1E3PG93"/>
<dbReference type="InterPro" id="IPR018982">
    <property type="entry name" value="RQC_domain"/>
</dbReference>
<dbReference type="Pfam" id="PF16124">
    <property type="entry name" value="RecQ_Zn_bind"/>
    <property type="match status" value="1"/>
</dbReference>
<keyword evidence="3 14" id="KW-0547">Nucleotide-binding</keyword>
<dbReference type="PROSITE" id="PS50967">
    <property type="entry name" value="HRDC"/>
    <property type="match status" value="1"/>
</dbReference>
<evidence type="ECO:0000313" key="19">
    <source>
        <dbReference type="EMBL" id="ODQ64234.1"/>
    </source>
</evidence>
<dbReference type="GO" id="GO:0006260">
    <property type="term" value="P:DNA replication"/>
    <property type="evidence" value="ECO:0007669"/>
    <property type="project" value="InterPro"/>
</dbReference>
<keyword evidence="8" id="KW-0238">DNA-binding</keyword>
<dbReference type="InterPro" id="IPR004589">
    <property type="entry name" value="DNA_helicase_ATP-dep_RecQ"/>
</dbReference>
<dbReference type="GO" id="GO:0005737">
    <property type="term" value="C:cytoplasm"/>
    <property type="evidence" value="ECO:0007669"/>
    <property type="project" value="TreeGrafter"/>
</dbReference>
<dbReference type="CDD" id="cd17920">
    <property type="entry name" value="DEXHc_RecQ"/>
    <property type="match status" value="1"/>
</dbReference>
<dbReference type="InterPro" id="IPR036388">
    <property type="entry name" value="WH-like_DNA-bd_sf"/>
</dbReference>
<dbReference type="GO" id="GO:0000729">
    <property type="term" value="P:DNA double-strand break processing"/>
    <property type="evidence" value="ECO:0007669"/>
    <property type="project" value="UniProtKB-ARBA"/>
</dbReference>
<dbReference type="InterPro" id="IPR011545">
    <property type="entry name" value="DEAD/DEAH_box_helicase_dom"/>
</dbReference>
<proteinExistence type="inferred from homology"/>
<dbReference type="GO" id="GO:0000724">
    <property type="term" value="P:double-strand break repair via homologous recombination"/>
    <property type="evidence" value="ECO:0007669"/>
    <property type="project" value="TreeGrafter"/>
</dbReference>
<dbReference type="GO" id="GO:0031422">
    <property type="term" value="C:RecQ family helicase-topoisomerase III complex"/>
    <property type="evidence" value="ECO:0007669"/>
    <property type="project" value="UniProtKB-ARBA"/>
</dbReference>
<evidence type="ECO:0000256" key="1">
    <source>
        <dbReference type="ARBA" id="ARBA00004123"/>
    </source>
</evidence>
<dbReference type="Pfam" id="PF00271">
    <property type="entry name" value="Helicase_C"/>
    <property type="match status" value="1"/>
</dbReference>
<dbReference type="FunFam" id="3.40.50.300:FF:000340">
    <property type="entry name" value="Bloom syndrome, RecQ helicase"/>
    <property type="match status" value="1"/>
</dbReference>
<evidence type="ECO:0000256" key="9">
    <source>
        <dbReference type="ARBA" id="ARBA00023204"/>
    </source>
</evidence>
<sequence length="770" mass="87909">MDYRGQGEDVIPDSSDEFELIEDDQKAHSSFQKQYQDQDPDEDLIFLSSQEFKQSENSRLVESSPPSTIHFSQPDVTSNDVEKYSWIPEVYDNLYNRFNLEHFRNNQLEAINATLSGQDVLVLMPTGGGKSLCYQLPAMIKCNRGPMTTLVISPLLSLMEDQVFSLLEKDIVADMISSNESKIKKKLLLQSLAKNELSLLYVSPEMLNTNKTLKKTLLKLASQKQLARFVIDEAHCVSSWGHDFRPDYKVLDNLKHEFPLVPIMALTATANDKVCQDIVGCLRSNNYRLFKQSFNRPNLTYEVVIKDNDKQTMEYIVKFITQRHPGQAGIIYCHSRAECEKTAFELKKARIKAEHYHSSLDSNFKTQVQMSWQRGKLQVICATVAFGMGIDKADVRYVVHLTMSKNIEGYYQETGRAGRDGKPSDCILLYNYKDTSRVRNLINTNDNVDDTARTVSKNMLTDMIMYAENSVICRRAQILKYFGEDISNLKCHKKCDNCKRNNVNNMIEKDMTEISQAIIRLIEKLQRDRVTITYCVDVIKGAKAKKIVQAGHDRLVGYGAGKDIDKETISRILYHLVAQRILDEYSIVNNAGFAQSYLHLSDRCRDVNKGYLRVKVKFPRQEIVGDGKFTHLKAPTQAKNKQKAKTSIEKDKLQKRIQFRPSQMPGATKDIGKPSAGPGESHTNDRFVDNVKILSGAREERKKQLEASRADAVVNKATLEDMANKLPKDKESFSQLDKIKPAQVEAHYEHFKRYIALIRLTQGKTDIEEK</sequence>
<dbReference type="GO" id="GO:0003677">
    <property type="term" value="F:DNA binding"/>
    <property type="evidence" value="ECO:0007669"/>
    <property type="project" value="UniProtKB-KW"/>
</dbReference>
<feature type="compositionally biased region" description="Polar residues" evidence="15">
    <location>
        <begin position="28"/>
        <end position="37"/>
    </location>
</feature>
<dbReference type="InterPro" id="IPR010997">
    <property type="entry name" value="HRDC-like_sf"/>
</dbReference>
<keyword evidence="11 14" id="KW-0539">Nucleus</keyword>
<evidence type="ECO:0000256" key="15">
    <source>
        <dbReference type="SAM" id="MobiDB-lite"/>
    </source>
</evidence>
<dbReference type="Gene3D" id="1.10.150.80">
    <property type="entry name" value="HRDC domain"/>
    <property type="match status" value="1"/>
</dbReference>
<evidence type="ECO:0000256" key="3">
    <source>
        <dbReference type="ARBA" id="ARBA00022741"/>
    </source>
</evidence>
<comment type="catalytic activity">
    <reaction evidence="13 14">
        <text>ATP + H2O = ADP + phosphate + H(+)</text>
        <dbReference type="Rhea" id="RHEA:13065"/>
        <dbReference type="ChEBI" id="CHEBI:15377"/>
        <dbReference type="ChEBI" id="CHEBI:15378"/>
        <dbReference type="ChEBI" id="CHEBI:30616"/>
        <dbReference type="ChEBI" id="CHEBI:43474"/>
        <dbReference type="ChEBI" id="CHEBI:456216"/>
    </reaction>
</comment>
<evidence type="ECO:0000256" key="4">
    <source>
        <dbReference type="ARBA" id="ARBA00022763"/>
    </source>
</evidence>
<dbReference type="SMART" id="SM00487">
    <property type="entry name" value="DEXDc"/>
    <property type="match status" value="1"/>
</dbReference>
<evidence type="ECO:0000256" key="7">
    <source>
        <dbReference type="ARBA" id="ARBA00022840"/>
    </source>
</evidence>